<gene>
    <name evidence="1" type="ORF">ACHAWU_003012</name>
</gene>
<dbReference type="AlphaFoldDB" id="A0ABD3M4J8"/>
<proteinExistence type="predicted"/>
<organism evidence="1 2">
    <name type="scientific">Discostella pseudostelligera</name>
    <dbReference type="NCBI Taxonomy" id="259834"/>
    <lineage>
        <taxon>Eukaryota</taxon>
        <taxon>Sar</taxon>
        <taxon>Stramenopiles</taxon>
        <taxon>Ochrophyta</taxon>
        <taxon>Bacillariophyta</taxon>
        <taxon>Coscinodiscophyceae</taxon>
        <taxon>Thalassiosirophycidae</taxon>
        <taxon>Stephanodiscales</taxon>
        <taxon>Stephanodiscaceae</taxon>
        <taxon>Discostella</taxon>
    </lineage>
</organism>
<dbReference type="Proteomes" id="UP001530293">
    <property type="component" value="Unassembled WGS sequence"/>
</dbReference>
<keyword evidence="2" id="KW-1185">Reference proteome</keyword>
<name>A0ABD3M4J8_9STRA</name>
<evidence type="ECO:0008006" key="3">
    <source>
        <dbReference type="Google" id="ProtNLM"/>
    </source>
</evidence>
<protein>
    <recommendedName>
        <fullName evidence="3">Glycosyltransferase 2-like domain-containing protein</fullName>
    </recommendedName>
</protein>
<evidence type="ECO:0000313" key="1">
    <source>
        <dbReference type="EMBL" id="KAL3758941.1"/>
    </source>
</evidence>
<dbReference type="EMBL" id="JALLBG020000215">
    <property type="protein sequence ID" value="KAL3758941.1"/>
    <property type="molecule type" value="Genomic_DNA"/>
</dbReference>
<accession>A0ABD3M4J8</accession>
<comment type="caution">
    <text evidence="1">The sequence shown here is derived from an EMBL/GenBank/DDBJ whole genome shotgun (WGS) entry which is preliminary data.</text>
</comment>
<evidence type="ECO:0000313" key="2">
    <source>
        <dbReference type="Proteomes" id="UP001530293"/>
    </source>
</evidence>
<reference evidence="1 2" key="1">
    <citation type="submission" date="2024-10" db="EMBL/GenBank/DDBJ databases">
        <title>Updated reference genomes for cyclostephanoid diatoms.</title>
        <authorList>
            <person name="Roberts W.R."/>
            <person name="Alverson A.J."/>
        </authorList>
    </citation>
    <scope>NUCLEOTIDE SEQUENCE [LARGE SCALE GENOMIC DNA]</scope>
    <source>
        <strain evidence="1 2">AJA232-27</strain>
    </source>
</reference>
<sequence>MNHGHGRYYCNYLDTMANHPHLSPEEIRHRTCLVTTTCYPDTNDIRLLCAVDLCRLAAQHNFQIFIIDDSPDEMVLRQLRGDDASLGEYVHAIRQDKAQYSGKGGALRQAIRMAAEWFRENNIDADKSAIVFTEPEKTNIIEHVYEIVFPLLTGNTDVVVPARNDDLFRETYPIEQYHSESYGNFYFNLLANQCGSFEWATAEGPTKKLDWLFGPFAFKMNLANSWLQYEGTAWDAQMVPYVRGVRMNGWRITSVPINYRHSRDMKQQEEGDPIWVAKRLHQLNLLFDLLGKRELAPYS</sequence>